<feature type="compositionally biased region" description="Low complexity" evidence="1">
    <location>
        <begin position="122"/>
        <end position="164"/>
    </location>
</feature>
<evidence type="ECO:0000256" key="1">
    <source>
        <dbReference type="SAM" id="MobiDB-lite"/>
    </source>
</evidence>
<proteinExistence type="predicted"/>
<accession>A0A2J8ACS2</accession>
<feature type="region of interest" description="Disordered" evidence="1">
    <location>
        <begin position="1"/>
        <end position="28"/>
    </location>
</feature>
<dbReference type="AlphaFoldDB" id="A0A2J8ACS2"/>
<evidence type="ECO:0000313" key="2">
    <source>
        <dbReference type="EMBL" id="PNH10306.1"/>
    </source>
</evidence>
<reference evidence="2 3" key="1">
    <citation type="journal article" date="2017" name="Mol. Biol. Evol.">
        <title>The 4-celled Tetrabaena socialis nuclear genome reveals the essential components for genetic control of cell number at the origin of multicellularity in the volvocine lineage.</title>
        <authorList>
            <person name="Featherston J."/>
            <person name="Arakaki Y."/>
            <person name="Hanschen E.R."/>
            <person name="Ferris P.J."/>
            <person name="Michod R.E."/>
            <person name="Olson B.J.S.C."/>
            <person name="Nozaki H."/>
            <person name="Durand P.M."/>
        </authorList>
    </citation>
    <scope>NUCLEOTIDE SEQUENCE [LARGE SCALE GENOMIC DNA]</scope>
    <source>
        <strain evidence="2 3">NIES-571</strain>
    </source>
</reference>
<dbReference type="EMBL" id="PGGS01000060">
    <property type="protein sequence ID" value="PNH10306.1"/>
    <property type="molecule type" value="Genomic_DNA"/>
</dbReference>
<feature type="compositionally biased region" description="Basic and acidic residues" evidence="1">
    <location>
        <begin position="40"/>
        <end position="49"/>
    </location>
</feature>
<dbReference type="Proteomes" id="UP000236333">
    <property type="component" value="Unassembled WGS sequence"/>
</dbReference>
<keyword evidence="3" id="KW-1185">Reference proteome</keyword>
<feature type="region of interest" description="Disordered" evidence="1">
    <location>
        <begin position="40"/>
        <end position="199"/>
    </location>
</feature>
<gene>
    <name evidence="2" type="ORF">TSOC_002962</name>
</gene>
<name>A0A2J8ACS2_9CHLO</name>
<protein>
    <submittedName>
        <fullName evidence="2">Uncharacterized protein</fullName>
    </submittedName>
</protein>
<feature type="compositionally biased region" description="Low complexity" evidence="1">
    <location>
        <begin position="94"/>
        <end position="112"/>
    </location>
</feature>
<feature type="compositionally biased region" description="Low complexity" evidence="1">
    <location>
        <begin position="50"/>
        <end position="74"/>
    </location>
</feature>
<comment type="caution">
    <text evidence="2">The sequence shown here is derived from an EMBL/GenBank/DDBJ whole genome shotgun (WGS) entry which is preliminary data.</text>
</comment>
<organism evidence="2 3">
    <name type="scientific">Tetrabaena socialis</name>
    <dbReference type="NCBI Taxonomy" id="47790"/>
    <lineage>
        <taxon>Eukaryota</taxon>
        <taxon>Viridiplantae</taxon>
        <taxon>Chlorophyta</taxon>
        <taxon>core chlorophytes</taxon>
        <taxon>Chlorophyceae</taxon>
        <taxon>CS clade</taxon>
        <taxon>Chlamydomonadales</taxon>
        <taxon>Tetrabaenaceae</taxon>
        <taxon>Tetrabaena</taxon>
    </lineage>
</organism>
<evidence type="ECO:0000313" key="3">
    <source>
        <dbReference type="Proteomes" id="UP000236333"/>
    </source>
</evidence>
<feature type="compositionally biased region" description="Low complexity" evidence="1">
    <location>
        <begin position="1"/>
        <end position="23"/>
    </location>
</feature>
<sequence length="199" mass="19676">MEDEAAAVAAEAAEAAATPATPAWSNSIAPFGGELAEAMQRRAEQRRVSAVEAAAAPQAPDAAAAATPSAVREAPVQQHSTPYNVGALRRVRRSSSGAEGASGSQQAMAAESLGPSGVVGDAGVPAPHPGGSSPAPSAEPSTPAPGSLLASAVRRSAPSVAAASMVTPGGMSELQEKLLRRRSAVDAQTPSPPQMAEAQ</sequence>